<name>A0A157ZVL5_9BURK</name>
<dbReference type="InterPro" id="IPR050204">
    <property type="entry name" value="AraC_XylS_family_regulators"/>
</dbReference>
<dbReference type="GO" id="GO:0003700">
    <property type="term" value="F:DNA-binding transcription factor activity"/>
    <property type="evidence" value="ECO:0007669"/>
    <property type="project" value="InterPro"/>
</dbReference>
<dbReference type="SUPFAM" id="SSF46689">
    <property type="entry name" value="Homeodomain-like"/>
    <property type="match status" value="2"/>
</dbReference>
<dbReference type="InterPro" id="IPR029062">
    <property type="entry name" value="Class_I_gatase-like"/>
</dbReference>
<dbReference type="InterPro" id="IPR009057">
    <property type="entry name" value="Homeodomain-like_sf"/>
</dbReference>
<protein>
    <submittedName>
        <fullName evidence="5">AraC family transcriptional regulator</fullName>
    </submittedName>
</protein>
<dbReference type="EMBL" id="FCOI02000003">
    <property type="protein sequence ID" value="SAK49582.1"/>
    <property type="molecule type" value="Genomic_DNA"/>
</dbReference>
<accession>A0A157ZVL5</accession>
<dbReference type="Pfam" id="PF12833">
    <property type="entry name" value="HTH_18"/>
    <property type="match status" value="1"/>
</dbReference>
<dbReference type="SMART" id="SM00342">
    <property type="entry name" value="HTH_ARAC"/>
    <property type="match status" value="1"/>
</dbReference>
<dbReference type="PANTHER" id="PTHR46796:SF6">
    <property type="entry name" value="ARAC SUBFAMILY"/>
    <property type="match status" value="1"/>
</dbReference>
<sequence length="328" mass="35552">MAMSRTMPHSDENGSSRSRTFDQPVIKQIGIVLYDGFSLVGAGTLIETLHIANELQASIEGLPLTYSIVLLSARGGIVACSSSICVCTERLDGRRSRACDALYVAGGAGVADALADDGLIELLRTAPSMSAVISALGSGHALLTAAGLSCNTCASQGRDLFTHDYPVRPREERSHALMYALGLLKRDLGYDVASLAAERLLDNQHMSIMLSEIATPSAAEKAQESARWLERNCERPVSVIDAAQTAAMSGRNFSRHFKRQMGLTPSQYLLNARIKLSCELLTNSELPIDKIARRTGLSSGERLSKLFRKQFSMSPAEYRARKREESIG</sequence>
<dbReference type="PROSITE" id="PS00041">
    <property type="entry name" value="HTH_ARAC_FAMILY_1"/>
    <property type="match status" value="1"/>
</dbReference>
<dbReference type="Gene3D" id="3.40.50.880">
    <property type="match status" value="1"/>
</dbReference>
<dbReference type="Gene3D" id="1.10.10.60">
    <property type="entry name" value="Homeodomain-like"/>
    <property type="match status" value="2"/>
</dbReference>
<feature type="domain" description="HTH araC/xylS-type" evidence="4">
    <location>
        <begin position="223"/>
        <end position="321"/>
    </location>
</feature>
<dbReference type="InterPro" id="IPR018060">
    <property type="entry name" value="HTH_AraC"/>
</dbReference>
<dbReference type="PANTHER" id="PTHR46796">
    <property type="entry name" value="HTH-TYPE TRANSCRIPTIONAL ACTIVATOR RHAS-RELATED"/>
    <property type="match status" value="1"/>
</dbReference>
<evidence type="ECO:0000256" key="3">
    <source>
        <dbReference type="ARBA" id="ARBA00023163"/>
    </source>
</evidence>
<dbReference type="Proteomes" id="UP000054624">
    <property type="component" value="Unassembled WGS sequence"/>
</dbReference>
<evidence type="ECO:0000313" key="5">
    <source>
        <dbReference type="EMBL" id="SAK49582.1"/>
    </source>
</evidence>
<dbReference type="InterPro" id="IPR018062">
    <property type="entry name" value="HTH_AraC-typ_CS"/>
</dbReference>
<dbReference type="GO" id="GO:0043565">
    <property type="term" value="F:sequence-specific DNA binding"/>
    <property type="evidence" value="ECO:0007669"/>
    <property type="project" value="InterPro"/>
</dbReference>
<proteinExistence type="predicted"/>
<keyword evidence="3" id="KW-0804">Transcription</keyword>
<evidence type="ECO:0000256" key="2">
    <source>
        <dbReference type="ARBA" id="ARBA00023125"/>
    </source>
</evidence>
<keyword evidence="2" id="KW-0238">DNA-binding</keyword>
<keyword evidence="1" id="KW-0805">Transcription regulation</keyword>
<organism evidence="5 6">
    <name type="scientific">Caballeronia temeraria</name>
    <dbReference type="NCBI Taxonomy" id="1777137"/>
    <lineage>
        <taxon>Bacteria</taxon>
        <taxon>Pseudomonadati</taxon>
        <taxon>Pseudomonadota</taxon>
        <taxon>Betaproteobacteria</taxon>
        <taxon>Burkholderiales</taxon>
        <taxon>Burkholderiaceae</taxon>
        <taxon>Caballeronia</taxon>
    </lineage>
</organism>
<evidence type="ECO:0000259" key="4">
    <source>
        <dbReference type="PROSITE" id="PS01124"/>
    </source>
</evidence>
<reference evidence="6" key="1">
    <citation type="submission" date="2016-01" db="EMBL/GenBank/DDBJ databases">
        <authorList>
            <person name="Peeters Charlotte."/>
        </authorList>
    </citation>
    <scope>NUCLEOTIDE SEQUENCE [LARGE SCALE GENOMIC DNA]</scope>
</reference>
<dbReference type="SUPFAM" id="SSF52317">
    <property type="entry name" value="Class I glutamine amidotransferase-like"/>
    <property type="match status" value="1"/>
</dbReference>
<dbReference type="AlphaFoldDB" id="A0A157ZVL5"/>
<evidence type="ECO:0000256" key="1">
    <source>
        <dbReference type="ARBA" id="ARBA00023015"/>
    </source>
</evidence>
<dbReference type="STRING" id="1777137.AWB76_01349"/>
<keyword evidence="6" id="KW-1185">Reference proteome</keyword>
<evidence type="ECO:0000313" key="6">
    <source>
        <dbReference type="Proteomes" id="UP000054624"/>
    </source>
</evidence>
<dbReference type="PROSITE" id="PS01124">
    <property type="entry name" value="HTH_ARAC_FAMILY_2"/>
    <property type="match status" value="1"/>
</dbReference>
<gene>
    <name evidence="5" type="ORF">AWB76_01349</name>
</gene>